<dbReference type="AlphaFoldDB" id="A0A3D9L4N1"/>
<dbReference type="EMBL" id="QREG01000005">
    <property type="protein sequence ID" value="REE00573.1"/>
    <property type="molecule type" value="Genomic_DNA"/>
</dbReference>
<proteinExistence type="predicted"/>
<evidence type="ECO:0000313" key="2">
    <source>
        <dbReference type="EMBL" id="REE00573.1"/>
    </source>
</evidence>
<name>A0A3D9L4N1_MARFU</name>
<dbReference type="SUPFAM" id="SSF82185">
    <property type="entry name" value="Histone H3 K4-specific methyltransferase SET7/9 N-terminal domain"/>
    <property type="match status" value="1"/>
</dbReference>
<comment type="caution">
    <text evidence="2">The sequence shown here is derived from an EMBL/GenBank/DDBJ whole genome shotgun (WGS) entry which is preliminary data.</text>
</comment>
<dbReference type="OrthoDB" id="978586at2"/>
<accession>A0A3D9L4N1</accession>
<dbReference type="Gene3D" id="3.90.930.1">
    <property type="match status" value="1"/>
</dbReference>
<organism evidence="2 3">
    <name type="scientific">Marinoscillum furvescens DSM 4134</name>
    <dbReference type="NCBI Taxonomy" id="1122208"/>
    <lineage>
        <taxon>Bacteria</taxon>
        <taxon>Pseudomonadati</taxon>
        <taxon>Bacteroidota</taxon>
        <taxon>Cytophagia</taxon>
        <taxon>Cytophagales</taxon>
        <taxon>Reichenbachiellaceae</taxon>
        <taxon>Marinoscillum</taxon>
    </lineage>
</organism>
<evidence type="ECO:0000313" key="3">
    <source>
        <dbReference type="Proteomes" id="UP000256779"/>
    </source>
</evidence>
<feature type="signal peptide" evidence="1">
    <location>
        <begin position="1"/>
        <end position="18"/>
    </location>
</feature>
<feature type="chain" id="PRO_5017599198" description="Antitoxin component YwqK of YwqJK toxin-antitoxin module" evidence="1">
    <location>
        <begin position="19"/>
        <end position="282"/>
    </location>
</feature>
<dbReference type="Proteomes" id="UP000256779">
    <property type="component" value="Unassembled WGS sequence"/>
</dbReference>
<evidence type="ECO:0008006" key="4">
    <source>
        <dbReference type="Google" id="ProtNLM"/>
    </source>
</evidence>
<protein>
    <recommendedName>
        <fullName evidence="4">Antitoxin component YwqK of YwqJK toxin-antitoxin module</fullName>
    </recommendedName>
</protein>
<reference evidence="2 3" key="1">
    <citation type="submission" date="2018-07" db="EMBL/GenBank/DDBJ databases">
        <title>Genomic Encyclopedia of Type Strains, Phase IV (KMG-IV): sequencing the most valuable type-strain genomes for metagenomic binning, comparative biology and taxonomic classification.</title>
        <authorList>
            <person name="Goeker M."/>
        </authorList>
    </citation>
    <scope>NUCLEOTIDE SEQUENCE [LARGE SCALE GENOMIC DNA]</scope>
    <source>
        <strain evidence="2 3">DSM 4134</strain>
    </source>
</reference>
<evidence type="ECO:0000256" key="1">
    <source>
        <dbReference type="SAM" id="SignalP"/>
    </source>
</evidence>
<sequence>MKRILVICAVIFTLQVSAQEVETIDDLFKVNYETPLTIDLEENGQESLDPADDDGKKKEKKKNPKIYYGIKTKRGFAKQGFGERTVVELFFYLKDKDYVGPEPYARDFYWYNFDKKKIVNSLRVKRKNAGVLHGHYQKLLGEQVLEEGYFYKGMKHGRWVRYNRHDILQDKEIYWKGWPKESLLSYYDFEREKLREVIPVHFGEKEGEYFAYYPDGGLAAVGHYKFDHKVGIWREYYDNRRVKREVKYPIEPFDDTPPIIIKEWDRKGNVIYDRKKFQASIN</sequence>
<keyword evidence="1" id="KW-0732">Signal</keyword>
<dbReference type="RefSeq" id="WP_147302888.1">
    <property type="nucleotide sequence ID" value="NZ_QREG01000005.1"/>
</dbReference>
<gene>
    <name evidence="2" type="ORF">C7460_105202</name>
</gene>
<keyword evidence="3" id="KW-1185">Reference proteome</keyword>